<comment type="caution">
    <text evidence="3">The sequence shown here is derived from an EMBL/GenBank/DDBJ whole genome shotgun (WGS) entry which is preliminary data.</text>
</comment>
<proteinExistence type="predicted"/>
<sequence>MERGSIENHYQGQGKITLRGEAKLFSSNDKNIMSDIEKVSVIVEPILSEDCVDQAPAGNLDKGGMKIASFDDKSIDGDICDELFGGGCESGSESSAESQICLKLIKGDKPAFVSNKKSDPAIQNKASVPKEITPSNEVGSTMETGLKGGYNGDDSDPKQKLNEVIPTFHGTWDFSLKTPGRTTATKSVKVEGTFYKLFMECSHELILDYCGCTNNKFAVCRLCQKMYCSKKCFLRTVDDTTKPKLAQKRDDEKSKSAQKILPQNGDKVVNIEPKCDRVKKTTQTSDTPKIDINVQPDLKNHHIPTTPSQEPCPRVSSITEIHGTQERKPQQQNVRRPMFIDLSMKGNGCTSLKSFKDQISSASSSTQRVKQKEVLSSCFSNKDSNYLDGNSMMPTNTPSTGVDKKALPKPDKIRLEPEIPKGMNLQAKCIRVRKFLDFSVIPLKNLECYNILHSHLQKCTKEQLTPLELQDTCVVLHKSINEDSSEQWYRGIIKKVLTSDRRVSVYLLDVGAEVTVPASSVRKLPDKLKKYRPFAIRMGCLNLKEDVANAKEVEEYFESLVHQTEVKVRITHQGTLEPYMFGGFVEVKHIGKWFDVGVLLKKFKVADIVSEQDIAAGAKSMYKPFCSIDQQNFQVLNNQ</sequence>
<feature type="compositionally biased region" description="Basic and acidic residues" evidence="1">
    <location>
        <begin position="244"/>
        <end position="255"/>
    </location>
</feature>
<feature type="compositionally biased region" description="Polar residues" evidence="1">
    <location>
        <begin position="386"/>
        <end position="400"/>
    </location>
</feature>
<dbReference type="Gene3D" id="2.30.30.140">
    <property type="match status" value="1"/>
</dbReference>
<feature type="region of interest" description="Disordered" evidence="1">
    <location>
        <begin position="386"/>
        <end position="407"/>
    </location>
</feature>
<dbReference type="SUPFAM" id="SSF63748">
    <property type="entry name" value="Tudor/PWWP/MBT"/>
    <property type="match status" value="1"/>
</dbReference>
<feature type="region of interest" description="Disordered" evidence="1">
    <location>
        <begin position="244"/>
        <end position="263"/>
    </location>
</feature>
<dbReference type="PROSITE" id="PS50304">
    <property type="entry name" value="TUDOR"/>
    <property type="match status" value="1"/>
</dbReference>
<evidence type="ECO:0000313" key="3">
    <source>
        <dbReference type="EMBL" id="CAL8079674.1"/>
    </source>
</evidence>
<protein>
    <recommendedName>
        <fullName evidence="2">Tudor domain-containing protein</fullName>
    </recommendedName>
</protein>
<dbReference type="Proteomes" id="UP001642540">
    <property type="component" value="Unassembled WGS sequence"/>
</dbReference>
<gene>
    <name evidence="3" type="ORF">ODALV1_LOCUS4435</name>
</gene>
<dbReference type="EMBL" id="CAXLJM020000013">
    <property type="protein sequence ID" value="CAL8079674.1"/>
    <property type="molecule type" value="Genomic_DNA"/>
</dbReference>
<evidence type="ECO:0000259" key="2">
    <source>
        <dbReference type="PROSITE" id="PS50304"/>
    </source>
</evidence>
<dbReference type="SMART" id="SM00333">
    <property type="entry name" value="TUDOR"/>
    <property type="match status" value="1"/>
</dbReference>
<name>A0ABP1PVX8_9HEXA</name>
<reference evidence="3 4" key="1">
    <citation type="submission" date="2024-08" db="EMBL/GenBank/DDBJ databases">
        <authorList>
            <person name="Cucini C."/>
            <person name="Frati F."/>
        </authorList>
    </citation>
    <scope>NUCLEOTIDE SEQUENCE [LARGE SCALE GENOMIC DNA]</scope>
</reference>
<accession>A0ABP1PVX8</accession>
<organism evidence="3 4">
    <name type="scientific">Orchesella dallaii</name>
    <dbReference type="NCBI Taxonomy" id="48710"/>
    <lineage>
        <taxon>Eukaryota</taxon>
        <taxon>Metazoa</taxon>
        <taxon>Ecdysozoa</taxon>
        <taxon>Arthropoda</taxon>
        <taxon>Hexapoda</taxon>
        <taxon>Collembola</taxon>
        <taxon>Entomobryomorpha</taxon>
        <taxon>Entomobryoidea</taxon>
        <taxon>Orchesellidae</taxon>
        <taxon>Orchesellinae</taxon>
        <taxon>Orchesella</taxon>
    </lineage>
</organism>
<dbReference type="Pfam" id="PF00567">
    <property type="entry name" value="TUDOR"/>
    <property type="match status" value="1"/>
</dbReference>
<dbReference type="CDD" id="cd20379">
    <property type="entry name" value="Tudor_dTUD-like"/>
    <property type="match status" value="1"/>
</dbReference>
<keyword evidence="4" id="KW-1185">Reference proteome</keyword>
<evidence type="ECO:0000313" key="4">
    <source>
        <dbReference type="Proteomes" id="UP001642540"/>
    </source>
</evidence>
<evidence type="ECO:0000256" key="1">
    <source>
        <dbReference type="SAM" id="MobiDB-lite"/>
    </source>
</evidence>
<dbReference type="InterPro" id="IPR002999">
    <property type="entry name" value="Tudor"/>
</dbReference>
<feature type="region of interest" description="Disordered" evidence="1">
    <location>
        <begin position="279"/>
        <end position="299"/>
    </location>
</feature>
<feature type="domain" description="Tudor" evidence="2">
    <location>
        <begin position="466"/>
        <end position="531"/>
    </location>
</feature>